<evidence type="ECO:0000313" key="4">
    <source>
        <dbReference type="Proteomes" id="UP001652625"/>
    </source>
</evidence>
<feature type="compositionally biased region" description="Polar residues" evidence="2">
    <location>
        <begin position="231"/>
        <end position="253"/>
    </location>
</feature>
<dbReference type="Gene3D" id="3.30.70.330">
    <property type="match status" value="1"/>
</dbReference>
<evidence type="ECO:0000259" key="3">
    <source>
        <dbReference type="PROSITE" id="PS50102"/>
    </source>
</evidence>
<sequence>MSVLGKIFVGGMPYSMDEEQLRVEFGKFGTVTDIFIVREREDENGLKKSKGYGFISFEDATAAEEAIKAMDSSTLAGRKITVNYATKPTNGGGAAGGMSRGRGNFRGRVSRGGYANYGGGYGGYQQVNYQQYDGVYGGGYMQPAYSSSSGVDGSDYYQQGSYMQSPVQAAKQTGYSPENENSGYTQHKSYVTTSPVVVLTGYDQSASYGQRSTANYSSQSSYGGVTDYEESVSNGTYPVNSYTQQSLSGQSWQ</sequence>
<protein>
    <submittedName>
        <fullName evidence="5">RNA-binding protein 3-like</fullName>
    </submittedName>
</protein>
<evidence type="ECO:0000313" key="5">
    <source>
        <dbReference type="RefSeq" id="XP_065676420.1"/>
    </source>
</evidence>
<keyword evidence="1" id="KW-0694">RNA-binding</keyword>
<dbReference type="InterPro" id="IPR000504">
    <property type="entry name" value="RRM_dom"/>
</dbReference>
<dbReference type="InterPro" id="IPR050441">
    <property type="entry name" value="RBM"/>
</dbReference>
<dbReference type="RefSeq" id="XP_065676420.1">
    <property type="nucleotide sequence ID" value="XM_065820348.1"/>
</dbReference>
<accession>A0ABM4DPB1</accession>
<reference evidence="5" key="1">
    <citation type="submission" date="2025-08" db="UniProtKB">
        <authorList>
            <consortium name="RefSeq"/>
        </authorList>
    </citation>
    <scope>IDENTIFICATION</scope>
</reference>
<evidence type="ECO:0000256" key="1">
    <source>
        <dbReference type="PROSITE-ProRule" id="PRU00176"/>
    </source>
</evidence>
<feature type="domain" description="RRM" evidence="3">
    <location>
        <begin position="5"/>
        <end position="87"/>
    </location>
</feature>
<dbReference type="InterPro" id="IPR035979">
    <property type="entry name" value="RBD_domain_sf"/>
</dbReference>
<dbReference type="Pfam" id="PF00076">
    <property type="entry name" value="RRM_1"/>
    <property type="match status" value="1"/>
</dbReference>
<feature type="compositionally biased region" description="Polar residues" evidence="2">
    <location>
        <begin position="209"/>
        <end position="223"/>
    </location>
</feature>
<dbReference type="Proteomes" id="UP001652625">
    <property type="component" value="Chromosome 15"/>
</dbReference>
<gene>
    <name evidence="5" type="primary">LOC136092341</name>
</gene>
<evidence type="ECO:0000256" key="2">
    <source>
        <dbReference type="SAM" id="MobiDB-lite"/>
    </source>
</evidence>
<keyword evidence="4" id="KW-1185">Reference proteome</keyword>
<dbReference type="PROSITE" id="PS50102">
    <property type="entry name" value="RRM"/>
    <property type="match status" value="1"/>
</dbReference>
<dbReference type="PANTHER" id="PTHR48034">
    <property type="entry name" value="TRANSFORMER-2 SEX-DETERMINING PROTEIN-RELATED"/>
    <property type="match status" value="1"/>
</dbReference>
<proteinExistence type="predicted"/>
<dbReference type="SMART" id="SM00360">
    <property type="entry name" value="RRM"/>
    <property type="match status" value="1"/>
</dbReference>
<name>A0ABM4DPB1_HYDVU</name>
<dbReference type="InterPro" id="IPR012677">
    <property type="entry name" value="Nucleotide-bd_a/b_plait_sf"/>
</dbReference>
<dbReference type="SUPFAM" id="SSF54928">
    <property type="entry name" value="RNA-binding domain, RBD"/>
    <property type="match status" value="1"/>
</dbReference>
<feature type="region of interest" description="Disordered" evidence="2">
    <location>
        <begin position="209"/>
        <end position="253"/>
    </location>
</feature>
<organism evidence="4 5">
    <name type="scientific">Hydra vulgaris</name>
    <name type="common">Hydra</name>
    <name type="synonym">Hydra attenuata</name>
    <dbReference type="NCBI Taxonomy" id="6087"/>
    <lineage>
        <taxon>Eukaryota</taxon>
        <taxon>Metazoa</taxon>
        <taxon>Cnidaria</taxon>
        <taxon>Hydrozoa</taxon>
        <taxon>Hydroidolina</taxon>
        <taxon>Anthoathecata</taxon>
        <taxon>Aplanulata</taxon>
        <taxon>Hydridae</taxon>
        <taxon>Hydra</taxon>
    </lineage>
</organism>
<dbReference type="GeneID" id="136092341"/>